<comment type="caution">
    <text evidence="1">The sequence shown here is derived from an EMBL/GenBank/DDBJ whole genome shotgun (WGS) entry which is preliminary data.</text>
</comment>
<dbReference type="Proteomes" id="UP000246145">
    <property type="component" value="Unassembled WGS sequence"/>
</dbReference>
<protein>
    <submittedName>
        <fullName evidence="1">Uncharacterized protein</fullName>
    </submittedName>
</protein>
<gene>
    <name evidence="1" type="ORF">C7440_0314</name>
</gene>
<organism evidence="1 2">
    <name type="scientific">Pusillimonas noertemannii</name>
    <dbReference type="NCBI Taxonomy" id="305977"/>
    <lineage>
        <taxon>Bacteria</taxon>
        <taxon>Pseudomonadati</taxon>
        <taxon>Pseudomonadota</taxon>
        <taxon>Betaproteobacteria</taxon>
        <taxon>Burkholderiales</taxon>
        <taxon>Alcaligenaceae</taxon>
        <taxon>Pusillimonas</taxon>
    </lineage>
</organism>
<accession>A0A2U1CPW5</accession>
<evidence type="ECO:0000313" key="2">
    <source>
        <dbReference type="Proteomes" id="UP000246145"/>
    </source>
</evidence>
<reference evidence="1 2" key="1">
    <citation type="submission" date="2018-04" db="EMBL/GenBank/DDBJ databases">
        <title>Genomic Encyclopedia of Type Strains, Phase IV (KMG-IV): sequencing the most valuable type-strain genomes for metagenomic binning, comparative biology and taxonomic classification.</title>
        <authorList>
            <person name="Goeker M."/>
        </authorList>
    </citation>
    <scope>NUCLEOTIDE SEQUENCE [LARGE SCALE GENOMIC DNA]</scope>
    <source>
        <strain evidence="1 2">DSM 10065</strain>
    </source>
</reference>
<dbReference type="EMBL" id="QEKO01000001">
    <property type="protein sequence ID" value="PVY67928.1"/>
    <property type="molecule type" value="Genomic_DNA"/>
</dbReference>
<sequence>MRGLIAHSLHSARPAHMEKVSNPPPAIYPLRAGLHPQKDNLDKLVRLLYFLNGKSAFLTIYKNTGGARRSSGPGTHYYRGAFK</sequence>
<name>A0A2U1CPW5_9BURK</name>
<proteinExistence type="predicted"/>
<evidence type="ECO:0000313" key="1">
    <source>
        <dbReference type="EMBL" id="PVY67928.1"/>
    </source>
</evidence>
<dbReference type="RefSeq" id="WP_116517224.1">
    <property type="nucleotide sequence ID" value="NZ_JACCEX010000001.1"/>
</dbReference>
<dbReference type="AlphaFoldDB" id="A0A2U1CPW5"/>
<keyword evidence="2" id="KW-1185">Reference proteome</keyword>